<evidence type="ECO:0000313" key="8">
    <source>
        <dbReference type="EMBL" id="MBF0969966.1"/>
    </source>
</evidence>
<protein>
    <submittedName>
        <fullName evidence="8">OmpA family protein</fullName>
    </submittedName>
</protein>
<proteinExistence type="predicted"/>
<dbReference type="Gene3D" id="2.120.10.30">
    <property type="entry name" value="TolB, C-terminal domain"/>
    <property type="match status" value="1"/>
</dbReference>
<evidence type="ECO:0000256" key="3">
    <source>
        <dbReference type="ARBA" id="ARBA00023237"/>
    </source>
</evidence>
<dbReference type="PANTHER" id="PTHR30329">
    <property type="entry name" value="STATOR ELEMENT OF FLAGELLAR MOTOR COMPLEX"/>
    <property type="match status" value="1"/>
</dbReference>
<keyword evidence="3" id="KW-0998">Cell outer membrane</keyword>
<feature type="repeat" description="TPR" evidence="4">
    <location>
        <begin position="93"/>
        <end position="126"/>
    </location>
</feature>
<keyword evidence="4" id="KW-0802">TPR repeat</keyword>
<dbReference type="CDD" id="cd07185">
    <property type="entry name" value="OmpA_C-like"/>
    <property type="match status" value="1"/>
</dbReference>
<evidence type="ECO:0000256" key="6">
    <source>
        <dbReference type="SAM" id="MobiDB-lite"/>
    </source>
</evidence>
<keyword evidence="2 5" id="KW-0472">Membrane</keyword>
<dbReference type="InterPro" id="IPR036737">
    <property type="entry name" value="OmpA-like_sf"/>
</dbReference>
<reference evidence="8" key="1">
    <citation type="submission" date="2020-04" db="EMBL/GenBank/DDBJ databases">
        <title>Deep metagenomics examines the oral microbiome during advanced dental caries in children, revealing novel taxa and co-occurrences with host molecules.</title>
        <authorList>
            <person name="Baker J.L."/>
            <person name="Morton J.T."/>
            <person name="Dinis M."/>
            <person name="Alvarez R."/>
            <person name="Tran N.C."/>
            <person name="Knight R."/>
            <person name="Edlund A."/>
        </authorList>
    </citation>
    <scope>NUCLEOTIDE SEQUENCE</scope>
    <source>
        <strain evidence="8">JCVI_34_bin.1</strain>
    </source>
</reference>
<dbReference type="InterPro" id="IPR050330">
    <property type="entry name" value="Bact_OuterMem_StrucFunc"/>
</dbReference>
<dbReference type="Proteomes" id="UP000704068">
    <property type="component" value="Unassembled WGS sequence"/>
</dbReference>
<dbReference type="InterPro" id="IPR011659">
    <property type="entry name" value="WD40"/>
</dbReference>
<evidence type="ECO:0000256" key="5">
    <source>
        <dbReference type="PROSITE-ProRule" id="PRU00473"/>
    </source>
</evidence>
<dbReference type="PRINTS" id="PR01021">
    <property type="entry name" value="OMPADOMAIN"/>
</dbReference>
<dbReference type="AlphaFoldDB" id="A0A929RWG6"/>
<evidence type="ECO:0000259" key="7">
    <source>
        <dbReference type="PROSITE" id="PS51123"/>
    </source>
</evidence>
<name>A0A929RWG6_9BACT</name>
<accession>A0A929RWG6</accession>
<dbReference type="PROSITE" id="PS51257">
    <property type="entry name" value="PROKAR_LIPOPROTEIN"/>
    <property type="match status" value="1"/>
</dbReference>
<feature type="region of interest" description="Disordered" evidence="6">
    <location>
        <begin position="665"/>
        <end position="691"/>
    </location>
</feature>
<dbReference type="InterPro" id="IPR019734">
    <property type="entry name" value="TPR_rpt"/>
</dbReference>
<dbReference type="PANTHER" id="PTHR30329:SF21">
    <property type="entry name" value="LIPOPROTEIN YIAD-RELATED"/>
    <property type="match status" value="1"/>
</dbReference>
<dbReference type="Gene3D" id="1.25.40.10">
    <property type="entry name" value="Tetratricopeptide repeat domain"/>
    <property type="match status" value="1"/>
</dbReference>
<dbReference type="InterPro" id="IPR011990">
    <property type="entry name" value="TPR-like_helical_dom_sf"/>
</dbReference>
<dbReference type="SUPFAM" id="SSF103088">
    <property type="entry name" value="OmpA-like"/>
    <property type="match status" value="1"/>
</dbReference>
<dbReference type="Pfam" id="PF07676">
    <property type="entry name" value="PD40"/>
    <property type="match status" value="2"/>
</dbReference>
<dbReference type="PROSITE" id="PS50005">
    <property type="entry name" value="TPR"/>
    <property type="match status" value="1"/>
</dbReference>
<dbReference type="InterPro" id="IPR011042">
    <property type="entry name" value="6-blade_b-propeller_TolB-like"/>
</dbReference>
<gene>
    <name evidence="8" type="ORF">HXK21_02835</name>
</gene>
<organism evidence="8 9">
    <name type="scientific">Alloprevotella tannerae</name>
    <dbReference type="NCBI Taxonomy" id="76122"/>
    <lineage>
        <taxon>Bacteria</taxon>
        <taxon>Pseudomonadati</taxon>
        <taxon>Bacteroidota</taxon>
        <taxon>Bacteroidia</taxon>
        <taxon>Bacteroidales</taxon>
        <taxon>Prevotellaceae</taxon>
        <taxon>Alloprevotella</taxon>
    </lineage>
</organism>
<evidence type="ECO:0000313" key="9">
    <source>
        <dbReference type="Proteomes" id="UP000704068"/>
    </source>
</evidence>
<dbReference type="InterPro" id="IPR006665">
    <property type="entry name" value="OmpA-like"/>
</dbReference>
<evidence type="ECO:0000256" key="1">
    <source>
        <dbReference type="ARBA" id="ARBA00004442"/>
    </source>
</evidence>
<sequence length="691" mass="76928">MRFYLYLLLSSLLLVGCTPVEHIIKRGDNALAIGEYAEAAGLYKNAYQRLLPKDKERRAQLSLQMGKCYLRYGNTARALGALKNAERYGTSDSTLWLLLGDIAKTNGDYKAAQSYYNTYQQLFPNDSIAAKKLTTTEDAANNYNTASAYTVKISNIFNSGRTDYCPALFGKDASILYFTTTRRQVKGADLSGVTALKPGDIYFSKKDEKGKWKLPEPLEGGVNTNFDEGACAFNPSGTKMYLTVCREDPQYPRLAEIWESTRSDAAWSKPTQLKLTSDTLSSYAHPAISPNEDFIYFASDMPGGYGGLDIWRASFNSHGTGPVENLGPSINTAGNECFPAFRPNGELYFASDGQSPNFGGLDLYRATEDSIHHSWNIIHLPAPMNSPGNDFGITFEGARNRGFFSSSRATGGRGWDKIYEFSYPDYLLSVKGWVYEQDGYELPAAVVYMIGDDGTNKKLSVLSNGSFEAPVKANTKYLFLATCNGYLNIANTLVPDSSTTEHQYVLQFPLPNMNIPVLVRNVFYQFDKAAITDSSKVALDRLAALLKDNPHITIELSSNCDYRGTDAYNDRLSQQRAENVVHYLISQGIPAARLTPKGYGKKNPKIVSKKLAETYTFLKEGDTLTTAYIMKFPPKEQEICNALNRRTEFRVLRTTYGLFDEKGNFNPSLLKPQEKREEEQTSDSEPAGVLY</sequence>
<dbReference type="GO" id="GO:0009279">
    <property type="term" value="C:cell outer membrane"/>
    <property type="evidence" value="ECO:0007669"/>
    <property type="project" value="UniProtKB-SubCell"/>
</dbReference>
<evidence type="ECO:0000256" key="2">
    <source>
        <dbReference type="ARBA" id="ARBA00023136"/>
    </source>
</evidence>
<dbReference type="InterPro" id="IPR006664">
    <property type="entry name" value="OMP_bac"/>
</dbReference>
<feature type="domain" description="OmpA-like" evidence="7">
    <location>
        <begin position="511"/>
        <end position="655"/>
    </location>
</feature>
<comment type="subcellular location">
    <subcellularLocation>
        <location evidence="1">Cell outer membrane</location>
    </subcellularLocation>
</comment>
<dbReference type="SUPFAM" id="SSF48452">
    <property type="entry name" value="TPR-like"/>
    <property type="match status" value="1"/>
</dbReference>
<dbReference type="EMBL" id="JABZGR010000005">
    <property type="protein sequence ID" value="MBF0969966.1"/>
    <property type="molecule type" value="Genomic_DNA"/>
</dbReference>
<dbReference type="Gene3D" id="3.30.1330.60">
    <property type="entry name" value="OmpA-like domain"/>
    <property type="match status" value="1"/>
</dbReference>
<dbReference type="RefSeq" id="WP_303763151.1">
    <property type="nucleotide sequence ID" value="NZ_JABZGR010000005.1"/>
</dbReference>
<dbReference type="SUPFAM" id="SSF82171">
    <property type="entry name" value="DPP6 N-terminal domain-like"/>
    <property type="match status" value="1"/>
</dbReference>
<dbReference type="PROSITE" id="PS51123">
    <property type="entry name" value="OMPA_2"/>
    <property type="match status" value="1"/>
</dbReference>
<comment type="caution">
    <text evidence="8">The sequence shown here is derived from an EMBL/GenBank/DDBJ whole genome shotgun (WGS) entry which is preliminary data.</text>
</comment>
<dbReference type="Pfam" id="PF00691">
    <property type="entry name" value="OmpA"/>
    <property type="match status" value="1"/>
</dbReference>
<evidence type="ECO:0000256" key="4">
    <source>
        <dbReference type="PROSITE-ProRule" id="PRU00339"/>
    </source>
</evidence>